<evidence type="ECO:0000313" key="2">
    <source>
        <dbReference type="Proteomes" id="UP000054976"/>
    </source>
</evidence>
<accession>A0A0U9HR15</accession>
<sequence>MGENMSNNGKSFSNWEGEAFEEMLFDYLDNGYLENIITFFEHEPEQIKLIPKMIADERLRVKVGAFAIIEEIKLKNPALLQEIVPDIIRLLKSEGKNIRGDAAYALEIIGDSSAKPALIDALSKEEDPQVKEFIEDALRSIK</sequence>
<reference evidence="2" key="1">
    <citation type="submission" date="2016-01" db="EMBL/GenBank/DDBJ databases">
        <title>Draft genome sequence of Thermodesulfovibrio aggregans strain TGE-P1.</title>
        <authorList>
            <person name="Sekiguchi Y."/>
            <person name="Ohashi A."/>
            <person name="Matsuura N."/>
            <person name="Tourlousse M.D."/>
        </authorList>
    </citation>
    <scope>NUCLEOTIDE SEQUENCE [LARGE SCALE GENOMIC DNA]</scope>
    <source>
        <strain evidence="2">TGE-P1</strain>
    </source>
</reference>
<comment type="caution">
    <text evidence="1">The sequence shown here is derived from an EMBL/GenBank/DDBJ whole genome shotgun (WGS) entry which is preliminary data.</text>
</comment>
<organism evidence="1 2">
    <name type="scientific">Thermodesulfovibrio aggregans</name>
    <dbReference type="NCBI Taxonomy" id="86166"/>
    <lineage>
        <taxon>Bacteria</taxon>
        <taxon>Pseudomonadati</taxon>
        <taxon>Nitrospirota</taxon>
        <taxon>Thermodesulfovibrionia</taxon>
        <taxon>Thermodesulfovibrionales</taxon>
        <taxon>Thermodesulfovibrionaceae</taxon>
        <taxon>Thermodesulfovibrio</taxon>
    </lineage>
</organism>
<dbReference type="STRING" id="86166.TAGGR_1349"/>
<gene>
    <name evidence="1" type="ORF">TAGGR_1349</name>
</gene>
<protein>
    <submittedName>
        <fullName evidence="1">HEAT repeat-containing protein</fullName>
    </submittedName>
</protein>
<keyword evidence="2" id="KW-1185">Reference proteome</keyword>
<proteinExistence type="predicted"/>
<dbReference type="InterPro" id="IPR016024">
    <property type="entry name" value="ARM-type_fold"/>
</dbReference>
<dbReference type="Pfam" id="PF13646">
    <property type="entry name" value="HEAT_2"/>
    <property type="match status" value="1"/>
</dbReference>
<dbReference type="EMBL" id="BCNO01000001">
    <property type="protein sequence ID" value="GAQ94170.1"/>
    <property type="molecule type" value="Genomic_DNA"/>
</dbReference>
<dbReference type="Proteomes" id="UP000054976">
    <property type="component" value="Unassembled WGS sequence"/>
</dbReference>
<name>A0A0U9HR15_9BACT</name>
<dbReference type="AlphaFoldDB" id="A0A0U9HR15"/>
<dbReference type="Gene3D" id="1.25.10.10">
    <property type="entry name" value="Leucine-rich Repeat Variant"/>
    <property type="match status" value="1"/>
</dbReference>
<dbReference type="SUPFAM" id="SSF48371">
    <property type="entry name" value="ARM repeat"/>
    <property type="match status" value="1"/>
</dbReference>
<dbReference type="InterPro" id="IPR011989">
    <property type="entry name" value="ARM-like"/>
</dbReference>
<evidence type="ECO:0000313" key="1">
    <source>
        <dbReference type="EMBL" id="GAQ94170.1"/>
    </source>
</evidence>